<gene>
    <name evidence="6" type="ORF">ORAREDHAP_LOCUS39885</name>
</gene>
<feature type="region of interest" description="Disordered" evidence="4">
    <location>
        <begin position="149"/>
        <end position="172"/>
    </location>
</feature>
<evidence type="ECO:0000256" key="2">
    <source>
        <dbReference type="ARBA" id="ARBA00023163"/>
    </source>
</evidence>
<evidence type="ECO:0000256" key="3">
    <source>
        <dbReference type="ARBA" id="ARBA00023242"/>
    </source>
</evidence>
<evidence type="ECO:0000313" key="7">
    <source>
        <dbReference type="Proteomes" id="UP000507245"/>
    </source>
</evidence>
<feature type="compositionally biased region" description="Low complexity" evidence="4">
    <location>
        <begin position="14"/>
        <end position="24"/>
    </location>
</feature>
<dbReference type="GO" id="GO:0005634">
    <property type="term" value="C:nucleus"/>
    <property type="evidence" value="ECO:0007669"/>
    <property type="project" value="TreeGrafter"/>
</dbReference>
<dbReference type="SUPFAM" id="SSF57959">
    <property type="entry name" value="Leucine zipper domain"/>
    <property type="match status" value="1"/>
</dbReference>
<evidence type="ECO:0000313" key="6">
    <source>
        <dbReference type="EMBL" id="CAB4315250.1"/>
    </source>
</evidence>
<keyword evidence="2" id="KW-0804">Transcription</keyword>
<dbReference type="GO" id="GO:0045893">
    <property type="term" value="P:positive regulation of DNA-templated transcription"/>
    <property type="evidence" value="ECO:0007669"/>
    <property type="project" value="TreeGrafter"/>
</dbReference>
<reference evidence="7" key="1">
    <citation type="journal article" date="2020" name="Genome Biol.">
        <title>Gamete binning: chromosome-level and haplotype-resolved genome assembly enabled by high-throughput single-cell sequencing of gamete genomes.</title>
        <authorList>
            <person name="Campoy J.A."/>
            <person name="Sun H."/>
            <person name="Goel M."/>
            <person name="Jiao W.-B."/>
            <person name="Folz-Donahue K."/>
            <person name="Wang N."/>
            <person name="Rubio M."/>
            <person name="Liu C."/>
            <person name="Kukat C."/>
            <person name="Ruiz D."/>
            <person name="Huettel B."/>
            <person name="Schneeberger K."/>
        </authorList>
    </citation>
    <scope>NUCLEOTIDE SEQUENCE [LARGE SCALE GENOMIC DNA]</scope>
    <source>
        <strain evidence="7">cv. Rojo Pasion</strain>
    </source>
</reference>
<dbReference type="Gene3D" id="1.20.5.170">
    <property type="match status" value="1"/>
</dbReference>
<dbReference type="GO" id="GO:0003677">
    <property type="term" value="F:DNA binding"/>
    <property type="evidence" value="ECO:0007669"/>
    <property type="project" value="TreeGrafter"/>
</dbReference>
<dbReference type="InterPro" id="IPR046347">
    <property type="entry name" value="bZIP_sf"/>
</dbReference>
<dbReference type="EMBL" id="CAEKKB010000006">
    <property type="protein sequence ID" value="CAB4315250.1"/>
    <property type="molecule type" value="Genomic_DNA"/>
</dbReference>
<evidence type="ECO:0000259" key="5">
    <source>
        <dbReference type="PROSITE" id="PS50217"/>
    </source>
</evidence>
<feature type="compositionally biased region" description="Polar residues" evidence="4">
    <location>
        <begin position="1"/>
        <end position="13"/>
    </location>
</feature>
<dbReference type="GO" id="GO:0003700">
    <property type="term" value="F:DNA-binding transcription factor activity"/>
    <property type="evidence" value="ECO:0007669"/>
    <property type="project" value="InterPro"/>
</dbReference>
<dbReference type="PROSITE" id="PS50217">
    <property type="entry name" value="BZIP"/>
    <property type="match status" value="1"/>
</dbReference>
<feature type="compositionally biased region" description="Low complexity" evidence="4">
    <location>
        <begin position="149"/>
        <end position="164"/>
    </location>
</feature>
<feature type="domain" description="BZIP" evidence="5">
    <location>
        <begin position="52"/>
        <end position="115"/>
    </location>
</feature>
<dbReference type="SMART" id="SM00338">
    <property type="entry name" value="BRLZ"/>
    <property type="match status" value="1"/>
</dbReference>
<organism evidence="6 7">
    <name type="scientific">Prunus armeniaca</name>
    <name type="common">Apricot</name>
    <name type="synonym">Armeniaca vulgaris</name>
    <dbReference type="NCBI Taxonomy" id="36596"/>
    <lineage>
        <taxon>Eukaryota</taxon>
        <taxon>Viridiplantae</taxon>
        <taxon>Streptophyta</taxon>
        <taxon>Embryophyta</taxon>
        <taxon>Tracheophyta</taxon>
        <taxon>Spermatophyta</taxon>
        <taxon>Magnoliopsida</taxon>
        <taxon>eudicotyledons</taxon>
        <taxon>Gunneridae</taxon>
        <taxon>Pentapetalae</taxon>
        <taxon>rosids</taxon>
        <taxon>fabids</taxon>
        <taxon>Rosales</taxon>
        <taxon>Rosaceae</taxon>
        <taxon>Amygdaloideae</taxon>
        <taxon>Amygdaleae</taxon>
        <taxon>Prunus</taxon>
    </lineage>
</organism>
<feature type="region of interest" description="Disordered" evidence="4">
    <location>
        <begin position="1"/>
        <end position="86"/>
    </location>
</feature>
<feature type="compositionally biased region" description="Basic and acidic residues" evidence="4">
    <location>
        <begin position="74"/>
        <end position="86"/>
    </location>
</feature>
<dbReference type="PANTHER" id="PTHR46391:SF35">
    <property type="entry name" value="BASIC LEUCINE ZIPPER 34-LIKE ISOFORM X1"/>
    <property type="match status" value="1"/>
</dbReference>
<evidence type="ECO:0000256" key="1">
    <source>
        <dbReference type="ARBA" id="ARBA00023015"/>
    </source>
</evidence>
<dbReference type="InterPro" id="IPR052483">
    <property type="entry name" value="bZIP_transcription_regulators"/>
</dbReference>
<evidence type="ECO:0000256" key="4">
    <source>
        <dbReference type="SAM" id="MobiDB-lite"/>
    </source>
</evidence>
<accession>A0A6J5XN81</accession>
<dbReference type="AlphaFoldDB" id="A0A6J5XN81"/>
<dbReference type="PANTHER" id="PTHR46391">
    <property type="entry name" value="BASIC LEUCINE ZIPPER 34"/>
    <property type="match status" value="1"/>
</dbReference>
<keyword evidence="7" id="KW-1185">Reference proteome</keyword>
<proteinExistence type="predicted"/>
<name>A0A6J5XN81_PRUAR</name>
<dbReference type="OrthoDB" id="1166391at2759"/>
<sequence>MEQQQAKTSAGNHSQSAASGSTSSPENKSSQMETIPSPNPTPSSTGDAGTSDPKQLRRILANREAARRAHSRKKEYERKLEREAKEAEERVAMLASQVAFERMHLTILSRESSQMREMLQDLEIHQAHKEAETEALVKERETLLLVRSLQLQQQQGGSSSSSSSNNPNNVDK</sequence>
<protein>
    <recommendedName>
        <fullName evidence="5">BZIP domain-containing protein</fullName>
    </recommendedName>
</protein>
<dbReference type="Pfam" id="PF07716">
    <property type="entry name" value="bZIP_2"/>
    <property type="match status" value="1"/>
</dbReference>
<dbReference type="InterPro" id="IPR004827">
    <property type="entry name" value="bZIP"/>
</dbReference>
<keyword evidence="3" id="KW-0539">Nucleus</keyword>
<dbReference type="Proteomes" id="UP000507245">
    <property type="component" value="Unassembled WGS sequence"/>
</dbReference>
<keyword evidence="1" id="KW-0805">Transcription regulation</keyword>